<reference evidence="2" key="1">
    <citation type="journal article" date="2014" name="Nat. Commun.">
        <title>The emerging biofuel crop Camelina sativa retains a highly undifferentiated hexaploid genome structure.</title>
        <authorList>
            <person name="Kagale S."/>
            <person name="Koh C."/>
            <person name="Nixon J."/>
            <person name="Bollina V."/>
            <person name="Clarke W.E."/>
            <person name="Tuteja R."/>
            <person name="Spillane C."/>
            <person name="Robinson S.J."/>
            <person name="Links M.G."/>
            <person name="Clarke C."/>
            <person name="Higgins E.E."/>
            <person name="Huebert T."/>
            <person name="Sharpe A.G."/>
            <person name="Parkin I.A."/>
        </authorList>
    </citation>
    <scope>NUCLEOTIDE SEQUENCE [LARGE SCALE GENOMIC DNA]</scope>
    <source>
        <strain evidence="2">cv. DH55</strain>
    </source>
</reference>
<dbReference type="SMART" id="SM00256">
    <property type="entry name" value="FBOX"/>
    <property type="match status" value="1"/>
</dbReference>
<dbReference type="InterPro" id="IPR015915">
    <property type="entry name" value="Kelch-typ_b-propeller"/>
</dbReference>
<dbReference type="SUPFAM" id="SSF117281">
    <property type="entry name" value="Kelch motif"/>
    <property type="match status" value="1"/>
</dbReference>
<dbReference type="CDD" id="cd22152">
    <property type="entry name" value="F-box_AtAFR-like"/>
    <property type="match status" value="1"/>
</dbReference>
<dbReference type="Gene3D" id="2.120.10.80">
    <property type="entry name" value="Kelch-type beta propeller"/>
    <property type="match status" value="1"/>
</dbReference>
<dbReference type="SMART" id="SM00612">
    <property type="entry name" value="Kelch"/>
    <property type="match status" value="2"/>
</dbReference>
<dbReference type="PROSITE" id="PS50181">
    <property type="entry name" value="FBOX"/>
    <property type="match status" value="1"/>
</dbReference>
<feature type="domain" description="F-box" evidence="1">
    <location>
        <begin position="19"/>
        <end position="65"/>
    </location>
</feature>
<dbReference type="Pfam" id="PF25210">
    <property type="entry name" value="Kelch_FKB95"/>
    <property type="match status" value="1"/>
</dbReference>
<organism evidence="2 3">
    <name type="scientific">Camelina sativa</name>
    <name type="common">False flax</name>
    <name type="synonym">Myagrum sativum</name>
    <dbReference type="NCBI Taxonomy" id="90675"/>
    <lineage>
        <taxon>Eukaryota</taxon>
        <taxon>Viridiplantae</taxon>
        <taxon>Streptophyta</taxon>
        <taxon>Embryophyta</taxon>
        <taxon>Tracheophyta</taxon>
        <taxon>Spermatophyta</taxon>
        <taxon>Magnoliopsida</taxon>
        <taxon>eudicotyledons</taxon>
        <taxon>Gunneridae</taxon>
        <taxon>Pentapetalae</taxon>
        <taxon>rosids</taxon>
        <taxon>malvids</taxon>
        <taxon>Brassicales</taxon>
        <taxon>Brassicaceae</taxon>
        <taxon>Camelineae</taxon>
        <taxon>Camelina</taxon>
    </lineage>
</organism>
<dbReference type="PANTHER" id="PTHR24414:SF68">
    <property type="entry name" value="GALACTOSE OXIDASE_KELCH REPEAT SUPERFAMILY PROTEIN-RELATED"/>
    <property type="match status" value="1"/>
</dbReference>
<proteinExistence type="predicted"/>
<protein>
    <submittedName>
        <fullName evidence="3">F-box/kelch-repeat protein At4g19330</fullName>
    </submittedName>
</protein>
<gene>
    <name evidence="3" type="primary">LOC104733489</name>
</gene>
<dbReference type="InterPro" id="IPR036047">
    <property type="entry name" value="F-box-like_dom_sf"/>
</dbReference>
<dbReference type="Proteomes" id="UP000694864">
    <property type="component" value="Chromosome 12"/>
</dbReference>
<dbReference type="InterPro" id="IPR001810">
    <property type="entry name" value="F-box_dom"/>
</dbReference>
<evidence type="ECO:0000313" key="2">
    <source>
        <dbReference type="Proteomes" id="UP000694864"/>
    </source>
</evidence>
<dbReference type="PANTHER" id="PTHR24414">
    <property type="entry name" value="F-BOX/KELCH-REPEAT PROTEIN SKIP4"/>
    <property type="match status" value="1"/>
</dbReference>
<name>A0ABM0V623_CAMSA</name>
<evidence type="ECO:0000259" key="1">
    <source>
        <dbReference type="PROSITE" id="PS50181"/>
    </source>
</evidence>
<dbReference type="GeneID" id="104733489"/>
<dbReference type="RefSeq" id="XP_010451368.1">
    <property type="nucleotide sequence ID" value="XM_010453066.1"/>
</dbReference>
<dbReference type="InterPro" id="IPR057499">
    <property type="entry name" value="Kelch_FKB95"/>
</dbReference>
<accession>A0ABM0V623</accession>
<dbReference type="InterPro" id="IPR050354">
    <property type="entry name" value="F-box/kelch-repeat_ARATH"/>
</dbReference>
<evidence type="ECO:0000313" key="3">
    <source>
        <dbReference type="RefSeq" id="XP_010451368.1"/>
    </source>
</evidence>
<reference evidence="3" key="2">
    <citation type="submission" date="2025-08" db="UniProtKB">
        <authorList>
            <consortium name="RefSeq"/>
        </authorList>
    </citation>
    <scope>IDENTIFICATION</scope>
    <source>
        <tissue evidence="3">Leaf</tissue>
    </source>
</reference>
<sequence>MEPPSEPNPPNCPATPPSRWLFSSLPTDIVLSILARISMSYYPTLSLVSKSFRSLILSDALDMERSCLGTRKQCVYVCLQSPTYPFDRRWFCLWIKPYDHQPLTHWKIDVKVTGHWLLPMPTSYSRRLQIFHETVGSEIYEIGGQDTPSSSTDVWVYNKLTGKYKAPSMTVARKNALTCALDGNLYVMGGCEPDESTHWAEVFYPKTQTWEPLPDPGVELRYSLVKNLQAKQGKIYVRSNKKNFVYLTKESRWEVDEDYLGESMCEIENVCYRYGDKKLWWYDTKREEWRLVEGLSGVHAKYKTHTEIGNCGGKLVVFWDYVPSRITATKEIWCAMISLEKNRHGEVWGNIEWLDAVLIAPRSYTFSRCVDSLQ</sequence>
<dbReference type="Pfam" id="PF00646">
    <property type="entry name" value="F-box"/>
    <property type="match status" value="1"/>
</dbReference>
<dbReference type="InterPro" id="IPR006652">
    <property type="entry name" value="Kelch_1"/>
</dbReference>
<keyword evidence="2" id="KW-1185">Reference proteome</keyword>
<dbReference type="SUPFAM" id="SSF81383">
    <property type="entry name" value="F-box domain"/>
    <property type="match status" value="1"/>
</dbReference>